<dbReference type="Gene3D" id="3.10.450.710">
    <property type="entry name" value="Tgt2/MlaC"/>
    <property type="match status" value="1"/>
</dbReference>
<dbReference type="PANTHER" id="PTHR36573">
    <property type="entry name" value="INTERMEMBRANE PHOSPHOLIPID TRANSPORT SYSTEM BINDING PROTEIN MLAC"/>
    <property type="match status" value="1"/>
</dbReference>
<dbReference type="InterPro" id="IPR008869">
    <property type="entry name" value="MlaC/ttg2D"/>
</dbReference>
<dbReference type="AlphaFoldDB" id="A0A0N1ELM1"/>
<dbReference type="InterPro" id="IPR042245">
    <property type="entry name" value="Tgt2/MlaC_sf"/>
</dbReference>
<dbReference type="PATRIC" id="fig|35818.11.peg.438"/>
<proteinExistence type="predicted"/>
<dbReference type="RefSeq" id="WP_054197598.1">
    <property type="nucleotide sequence ID" value="NZ_CALUQK010000005.1"/>
</dbReference>
<dbReference type="PANTHER" id="PTHR36573:SF1">
    <property type="entry name" value="INTERMEMBRANE PHOSPHOLIPID TRANSPORT SYSTEM BINDING PROTEIN MLAC"/>
    <property type="match status" value="1"/>
</dbReference>
<evidence type="ECO:0000313" key="1">
    <source>
        <dbReference type="EMBL" id="KPH56236.1"/>
    </source>
</evidence>
<reference evidence="1 2" key="1">
    <citation type="submission" date="2014-06" db="EMBL/GenBank/DDBJ databases">
        <title>Helicobacter pullorum isolates in fresh chicken meat - phenotypic and genotypic features.</title>
        <authorList>
            <person name="Borges V."/>
            <person name="Santos A."/>
            <person name="Correia C.B."/>
            <person name="Saraiva M."/>
            <person name="Menard A."/>
            <person name="Vieira L."/>
            <person name="Sampaio D.A."/>
            <person name="Gomes J.P."/>
            <person name="Oleastro M."/>
        </authorList>
    </citation>
    <scope>NUCLEOTIDE SEQUENCE [LARGE SCALE GENOMIC DNA]</scope>
    <source>
        <strain evidence="1 2">229334/12</strain>
    </source>
</reference>
<gene>
    <name evidence="1" type="ORF">HPU229334_02245</name>
</gene>
<accession>A0A0N1ELM1</accession>
<dbReference type="STRING" id="35818.HPU229336_08330"/>
<organism evidence="1 2">
    <name type="scientific">Helicobacter pullorum</name>
    <dbReference type="NCBI Taxonomy" id="35818"/>
    <lineage>
        <taxon>Bacteria</taxon>
        <taxon>Pseudomonadati</taxon>
        <taxon>Campylobacterota</taxon>
        <taxon>Epsilonproteobacteria</taxon>
        <taxon>Campylobacterales</taxon>
        <taxon>Helicobacteraceae</taxon>
        <taxon>Helicobacter</taxon>
    </lineage>
</organism>
<dbReference type="Proteomes" id="UP000037997">
    <property type="component" value="Unassembled WGS sequence"/>
</dbReference>
<evidence type="ECO:0000313" key="2">
    <source>
        <dbReference type="Proteomes" id="UP000037997"/>
    </source>
</evidence>
<dbReference type="Pfam" id="PF05494">
    <property type="entry name" value="MlaC"/>
    <property type="match status" value="1"/>
</dbReference>
<name>A0A0N1ELM1_9HELI</name>
<sequence>MKILFSFLLVATFGFALEFDKIDTTMEKNINQTIHILQTSNKNIESIAKEIFTMFDSIFDYHLMAQLSLSKKYKTLSPSQQKEFDVAFEKNLKRSFTDKLHLYKDETMKVLGGQKTKANRYNLKTSIILDGKIHYITFKFHKFNQDWKIYDVDILGISVIQTYRSQFADIISQEGFEKLLQKLESEIRFEN</sequence>
<dbReference type="EMBL" id="JNOC01000016">
    <property type="protein sequence ID" value="KPH56236.1"/>
    <property type="molecule type" value="Genomic_DNA"/>
</dbReference>
<protein>
    <submittedName>
        <fullName evidence="1">Toluene tolerance protein</fullName>
    </submittedName>
</protein>
<comment type="caution">
    <text evidence="1">The sequence shown here is derived from an EMBL/GenBank/DDBJ whole genome shotgun (WGS) entry which is preliminary data.</text>
</comment>